<feature type="region of interest" description="Disordered" evidence="1">
    <location>
        <begin position="1"/>
        <end position="40"/>
    </location>
</feature>
<name>A0ABT1KRN7_9ACTN</name>
<dbReference type="RefSeq" id="WP_254179644.1">
    <property type="nucleotide sequence ID" value="NZ_JANARS010000001.1"/>
</dbReference>
<organism evidence="3 4">
    <name type="scientific">Nocardioides pinisoli</name>
    <dbReference type="NCBI Taxonomy" id="2950279"/>
    <lineage>
        <taxon>Bacteria</taxon>
        <taxon>Bacillati</taxon>
        <taxon>Actinomycetota</taxon>
        <taxon>Actinomycetes</taxon>
        <taxon>Propionibacteriales</taxon>
        <taxon>Nocardioidaceae</taxon>
        <taxon>Nocardioides</taxon>
    </lineage>
</organism>
<evidence type="ECO:0008006" key="5">
    <source>
        <dbReference type="Google" id="ProtNLM"/>
    </source>
</evidence>
<evidence type="ECO:0000313" key="4">
    <source>
        <dbReference type="Proteomes" id="UP001204524"/>
    </source>
</evidence>
<feature type="transmembrane region" description="Helical" evidence="2">
    <location>
        <begin position="183"/>
        <end position="207"/>
    </location>
</feature>
<keyword evidence="2" id="KW-1133">Transmembrane helix</keyword>
<evidence type="ECO:0000256" key="1">
    <source>
        <dbReference type="SAM" id="MobiDB-lite"/>
    </source>
</evidence>
<accession>A0ABT1KRN7</accession>
<protein>
    <recommendedName>
        <fullName evidence="5">Major facilitator superfamily (MFS) profile domain-containing protein</fullName>
    </recommendedName>
</protein>
<dbReference type="EMBL" id="JANARS010000001">
    <property type="protein sequence ID" value="MCP3420410.1"/>
    <property type="molecule type" value="Genomic_DNA"/>
</dbReference>
<keyword evidence="2" id="KW-0812">Transmembrane</keyword>
<proteinExistence type="predicted"/>
<keyword evidence="2" id="KW-0472">Membrane</keyword>
<dbReference type="Proteomes" id="UP001204524">
    <property type="component" value="Unassembled WGS sequence"/>
</dbReference>
<keyword evidence="4" id="KW-1185">Reference proteome</keyword>
<feature type="transmembrane region" description="Helical" evidence="2">
    <location>
        <begin position="103"/>
        <end position="127"/>
    </location>
</feature>
<comment type="caution">
    <text evidence="3">The sequence shown here is derived from an EMBL/GenBank/DDBJ whole genome shotgun (WGS) entry which is preliminary data.</text>
</comment>
<gene>
    <name evidence="3" type="ORF">NCI01_01250</name>
</gene>
<feature type="compositionally biased region" description="Basic and acidic residues" evidence="1">
    <location>
        <begin position="7"/>
        <end position="40"/>
    </location>
</feature>
<evidence type="ECO:0000313" key="3">
    <source>
        <dbReference type="EMBL" id="MCP3420410.1"/>
    </source>
</evidence>
<sequence length="222" mass="22774">MSTSADQPRHDVHGRHVDGDVVRDSDHDGVPDRTPDRKTVVAREKEEHGGIKWGSAFFGWLTAAGTAILVTALLSAIGTAVGLGALSGPQQAESEATQNAETVGLIGAIALLVVLFVAYYAGGYVAGRMARFDGAKQGIAVWLWALVIAVVVAVVVAVAGSEYNVLSQLNSLPRVPISEGDLATGGIITAVAAIVASLGGAILGGLAGMRFHRKVDRTGLGA</sequence>
<reference evidence="3 4" key="1">
    <citation type="submission" date="2022-06" db="EMBL/GenBank/DDBJ databases">
        <authorList>
            <person name="So Y."/>
        </authorList>
    </citation>
    <scope>NUCLEOTIDE SEQUENCE [LARGE SCALE GENOMIC DNA]</scope>
    <source>
        <strain evidence="3 4">STR3</strain>
    </source>
</reference>
<evidence type="ECO:0000256" key="2">
    <source>
        <dbReference type="SAM" id="Phobius"/>
    </source>
</evidence>
<feature type="transmembrane region" description="Helical" evidence="2">
    <location>
        <begin position="139"/>
        <end position="163"/>
    </location>
</feature>
<feature type="transmembrane region" description="Helical" evidence="2">
    <location>
        <begin position="57"/>
        <end position="83"/>
    </location>
</feature>